<sequence length="98" mass="11316">MDFPWTAIVTVRGWFAFWLDRRVNGHHLWFGPASALALIDNNLTVVDSLTVTFEASGVFRNIATHDSRVFVYELRRFERAKPTTTRRPKAFITPPPLQ</sequence>
<accession>V5GFL0</accession>
<reference evidence="1" key="1">
    <citation type="journal article" date="2015" name="Sci. Rep.">
        <title>Tissue- and time-dependent transcription in Ixodes ricinus salivary glands and midguts when blood feeding on the vertebrate host.</title>
        <authorList>
            <person name="Kotsyfakis M."/>
            <person name="Schwarz A."/>
            <person name="Erhart J."/>
            <person name="Ribeiro J.M."/>
        </authorList>
    </citation>
    <scope>NUCLEOTIDE SEQUENCE</scope>
    <source>
        <tissue evidence="1">Salivary gland and midgut</tissue>
    </source>
</reference>
<name>V5GFL0_IXORI</name>
<evidence type="ECO:0000313" key="1">
    <source>
        <dbReference type="EMBL" id="JAB68955.1"/>
    </source>
</evidence>
<dbReference type="EMBL" id="GANP01015513">
    <property type="protein sequence ID" value="JAB68955.1"/>
    <property type="molecule type" value="mRNA"/>
</dbReference>
<proteinExistence type="evidence at transcript level"/>
<dbReference type="AlphaFoldDB" id="V5GFL0"/>
<organism evidence="1">
    <name type="scientific">Ixodes ricinus</name>
    <name type="common">Common tick</name>
    <name type="synonym">Acarus ricinus</name>
    <dbReference type="NCBI Taxonomy" id="34613"/>
    <lineage>
        <taxon>Eukaryota</taxon>
        <taxon>Metazoa</taxon>
        <taxon>Ecdysozoa</taxon>
        <taxon>Arthropoda</taxon>
        <taxon>Chelicerata</taxon>
        <taxon>Arachnida</taxon>
        <taxon>Acari</taxon>
        <taxon>Parasitiformes</taxon>
        <taxon>Ixodida</taxon>
        <taxon>Ixodoidea</taxon>
        <taxon>Ixodidae</taxon>
        <taxon>Ixodinae</taxon>
        <taxon>Ixodes</taxon>
    </lineage>
</organism>
<protein>
    <submittedName>
        <fullName evidence="1">Uncharacterized protein</fullName>
    </submittedName>
</protein>